<name>A0A1G9ETL7_9ACTN</name>
<dbReference type="RefSeq" id="WP_176953894.1">
    <property type="nucleotide sequence ID" value="NZ_FNFF01000012.1"/>
</dbReference>
<dbReference type="STRING" id="417292.SAMN05421806_11251"/>
<organism evidence="1 2">
    <name type="scientific">Streptomyces indicus</name>
    <dbReference type="NCBI Taxonomy" id="417292"/>
    <lineage>
        <taxon>Bacteria</taxon>
        <taxon>Bacillati</taxon>
        <taxon>Actinomycetota</taxon>
        <taxon>Actinomycetes</taxon>
        <taxon>Kitasatosporales</taxon>
        <taxon>Streptomycetaceae</taxon>
        <taxon>Streptomyces</taxon>
    </lineage>
</organism>
<evidence type="ECO:0000313" key="1">
    <source>
        <dbReference type="EMBL" id="SDK79378.1"/>
    </source>
</evidence>
<sequence length="58" mass="6480">MDHNAEHITDSAHGPELVLIEDEASAYFNAPAAEPRTAELIEELHALARQMHRRIGPH</sequence>
<proteinExistence type="predicted"/>
<reference evidence="1 2" key="1">
    <citation type="submission" date="2016-10" db="EMBL/GenBank/DDBJ databases">
        <authorList>
            <person name="de Groot N.N."/>
        </authorList>
    </citation>
    <scope>NUCLEOTIDE SEQUENCE [LARGE SCALE GENOMIC DNA]</scope>
    <source>
        <strain evidence="1 2">CGMCC 4.5727</strain>
    </source>
</reference>
<protein>
    <submittedName>
        <fullName evidence="1">Uncharacterized protein</fullName>
    </submittedName>
</protein>
<dbReference type="Proteomes" id="UP000199155">
    <property type="component" value="Unassembled WGS sequence"/>
</dbReference>
<evidence type="ECO:0000313" key="2">
    <source>
        <dbReference type="Proteomes" id="UP000199155"/>
    </source>
</evidence>
<dbReference type="AlphaFoldDB" id="A0A1G9ETL7"/>
<dbReference type="EMBL" id="FNFF01000012">
    <property type="protein sequence ID" value="SDK79378.1"/>
    <property type="molecule type" value="Genomic_DNA"/>
</dbReference>
<gene>
    <name evidence="1" type="ORF">SAMN05421806_11251</name>
</gene>
<keyword evidence="2" id="KW-1185">Reference proteome</keyword>
<accession>A0A1G9ETL7</accession>